<evidence type="ECO:0000313" key="2">
    <source>
        <dbReference type="EMBL" id="KAH7140850.1"/>
    </source>
</evidence>
<keyword evidence="3" id="KW-1185">Reference proteome</keyword>
<proteinExistence type="predicted"/>
<evidence type="ECO:0000313" key="3">
    <source>
        <dbReference type="Proteomes" id="UP000738349"/>
    </source>
</evidence>
<comment type="caution">
    <text evidence="2">The sequence shown here is derived from an EMBL/GenBank/DDBJ whole genome shotgun (WGS) entry which is preliminary data.</text>
</comment>
<dbReference type="Proteomes" id="UP000738349">
    <property type="component" value="Unassembled WGS sequence"/>
</dbReference>
<name>A0A9P9EMI7_9HYPO</name>
<reference evidence="2" key="1">
    <citation type="journal article" date="2021" name="Nat. Commun.">
        <title>Genetic determinants of endophytism in the Arabidopsis root mycobiome.</title>
        <authorList>
            <person name="Mesny F."/>
            <person name="Miyauchi S."/>
            <person name="Thiergart T."/>
            <person name="Pickel B."/>
            <person name="Atanasova L."/>
            <person name="Karlsson M."/>
            <person name="Huettel B."/>
            <person name="Barry K.W."/>
            <person name="Haridas S."/>
            <person name="Chen C."/>
            <person name="Bauer D."/>
            <person name="Andreopoulos W."/>
            <person name="Pangilinan J."/>
            <person name="LaButti K."/>
            <person name="Riley R."/>
            <person name="Lipzen A."/>
            <person name="Clum A."/>
            <person name="Drula E."/>
            <person name="Henrissat B."/>
            <person name="Kohler A."/>
            <person name="Grigoriev I.V."/>
            <person name="Martin F.M."/>
            <person name="Hacquard S."/>
        </authorList>
    </citation>
    <scope>NUCLEOTIDE SEQUENCE</scope>
    <source>
        <strain evidence="2">MPI-CAGE-AT-0147</strain>
    </source>
</reference>
<dbReference type="OrthoDB" id="3901509at2759"/>
<dbReference type="AlphaFoldDB" id="A0A9P9EMI7"/>
<gene>
    <name evidence="2" type="ORF">EDB81DRAFT_761312</name>
</gene>
<feature type="chain" id="PRO_5040165776" evidence="1">
    <location>
        <begin position="18"/>
        <end position="252"/>
    </location>
</feature>
<accession>A0A9P9EMI7</accession>
<evidence type="ECO:0000256" key="1">
    <source>
        <dbReference type="SAM" id="SignalP"/>
    </source>
</evidence>
<sequence length="252" mass="27938">MRPVLLLQCAVVAMVSAEDLLFIDIPKNAWNNTLIQISLIHNSSAVHNYMDMLAKGWLGQAIRERYAFDGQVEKNASGIEVVGYNNLPIDELVIEHLQGYLEEDDDRLAATNKTLRAALSETEDPGHNLLQAMVDLMDTYQPDTDVQKRAKYTPRCKTKARAKRSDCQEAFALASRGTGYLDSDFSGYEGTCYIRAPGTKTMTVKKFISIAGLIISDCAYVPSGSTTVYVQGHVRKSSSRRKVCVQVESTNC</sequence>
<protein>
    <submittedName>
        <fullName evidence="2">Uncharacterized protein</fullName>
    </submittedName>
</protein>
<dbReference type="EMBL" id="JAGMUV010000011">
    <property type="protein sequence ID" value="KAH7140850.1"/>
    <property type="molecule type" value="Genomic_DNA"/>
</dbReference>
<feature type="signal peptide" evidence="1">
    <location>
        <begin position="1"/>
        <end position="17"/>
    </location>
</feature>
<organism evidence="2 3">
    <name type="scientific">Dactylonectria macrodidyma</name>
    <dbReference type="NCBI Taxonomy" id="307937"/>
    <lineage>
        <taxon>Eukaryota</taxon>
        <taxon>Fungi</taxon>
        <taxon>Dikarya</taxon>
        <taxon>Ascomycota</taxon>
        <taxon>Pezizomycotina</taxon>
        <taxon>Sordariomycetes</taxon>
        <taxon>Hypocreomycetidae</taxon>
        <taxon>Hypocreales</taxon>
        <taxon>Nectriaceae</taxon>
        <taxon>Dactylonectria</taxon>
    </lineage>
</organism>
<keyword evidence="1" id="KW-0732">Signal</keyword>